<evidence type="ECO:0000259" key="2">
    <source>
        <dbReference type="Pfam" id="PF13478"/>
    </source>
</evidence>
<evidence type="ECO:0000259" key="1">
    <source>
        <dbReference type="Pfam" id="PF02625"/>
    </source>
</evidence>
<evidence type="ECO:0000313" key="4">
    <source>
        <dbReference type="Proteomes" id="UP000220922"/>
    </source>
</evidence>
<comment type="caution">
    <text evidence="3">The sequence shown here is derived from an EMBL/GenBank/DDBJ whole genome shotgun (WGS) entry which is preliminary data.</text>
</comment>
<feature type="domain" description="XdhC Rossmann" evidence="2">
    <location>
        <begin position="96"/>
        <end position="237"/>
    </location>
</feature>
<dbReference type="Pfam" id="PF13478">
    <property type="entry name" value="XdhC_C"/>
    <property type="match status" value="1"/>
</dbReference>
<evidence type="ECO:0000313" key="3">
    <source>
        <dbReference type="EMBL" id="PDV98193.1"/>
    </source>
</evidence>
<dbReference type="PANTHER" id="PTHR30388:SF4">
    <property type="entry name" value="MOLYBDENUM COFACTOR INSERTION CHAPERONE PAOD"/>
    <property type="match status" value="1"/>
</dbReference>
<sequence length="246" mass="25811">MAPLDTTSVYPLVRAALLEERAIAIATVIAGNEHVGAHLVVEAGGKSHGTLGKATLDQAIITATTELLAHGTSRVIEAAQGATRVFVASFNPPAKLFLVGGVHIAVGLAAMARLLGMRTIIIDARAAFASPERFADVDELIVAWPDEALTGRLDARSYVAVLTHDPKLDDPALRVALQSPARYIGALGSTKTHARRLERLRAEGFDEANLGRIKGPIGLPIGAKTPEEIAVSILAELIGVGNKSIM</sequence>
<proteinExistence type="predicted"/>
<organism evidence="3 4">
    <name type="scientific">Candidatus Chloroploca asiatica</name>
    <dbReference type="NCBI Taxonomy" id="1506545"/>
    <lineage>
        <taxon>Bacteria</taxon>
        <taxon>Bacillati</taxon>
        <taxon>Chloroflexota</taxon>
        <taxon>Chloroflexia</taxon>
        <taxon>Chloroflexales</taxon>
        <taxon>Chloroflexineae</taxon>
        <taxon>Oscillochloridaceae</taxon>
        <taxon>Candidatus Chloroploca</taxon>
    </lineage>
</organism>
<feature type="domain" description="XdhC- CoxI" evidence="1">
    <location>
        <begin position="19"/>
        <end position="76"/>
    </location>
</feature>
<accession>A0A2H3KJS4</accession>
<dbReference type="EMBL" id="LYXE01000110">
    <property type="protein sequence ID" value="PDV98193.1"/>
    <property type="molecule type" value="Genomic_DNA"/>
</dbReference>
<protein>
    <submittedName>
        <fullName evidence="3">Xanthine dehydrogenase</fullName>
    </submittedName>
</protein>
<dbReference type="Pfam" id="PF02625">
    <property type="entry name" value="XdhC_CoxI"/>
    <property type="match status" value="1"/>
</dbReference>
<keyword evidence="4" id="KW-1185">Reference proteome</keyword>
<dbReference type="Gene3D" id="3.40.50.720">
    <property type="entry name" value="NAD(P)-binding Rossmann-like Domain"/>
    <property type="match status" value="1"/>
</dbReference>
<dbReference type="InterPro" id="IPR027051">
    <property type="entry name" value="XdhC_Rossmann_dom"/>
</dbReference>
<dbReference type="AlphaFoldDB" id="A0A2H3KJS4"/>
<dbReference type="InterPro" id="IPR003777">
    <property type="entry name" value="XdhC_CoxI"/>
</dbReference>
<name>A0A2H3KJS4_9CHLR</name>
<reference evidence="3 4" key="1">
    <citation type="submission" date="2016-05" db="EMBL/GenBank/DDBJ databases">
        <authorList>
            <person name="Lavstsen T."/>
            <person name="Jespersen J.S."/>
        </authorList>
    </citation>
    <scope>NUCLEOTIDE SEQUENCE [LARGE SCALE GENOMIC DNA]</scope>
    <source>
        <strain evidence="3 4">B7-9</strain>
    </source>
</reference>
<dbReference type="PANTHER" id="PTHR30388">
    <property type="entry name" value="ALDEHYDE OXIDOREDUCTASE MOLYBDENUM COFACTOR ASSEMBLY PROTEIN"/>
    <property type="match status" value="1"/>
</dbReference>
<dbReference type="Proteomes" id="UP000220922">
    <property type="component" value="Unassembled WGS sequence"/>
</dbReference>
<dbReference type="InterPro" id="IPR052698">
    <property type="entry name" value="MoCofactor_Util/Proc"/>
</dbReference>
<gene>
    <name evidence="3" type="ORF">A9Q02_03535</name>
</gene>